<name>A0A7I4Z1G9_HAECO</name>
<evidence type="ECO:0000256" key="3">
    <source>
        <dbReference type="PROSITE-ProRule" id="PRU01005"/>
    </source>
</evidence>
<dbReference type="InterPro" id="IPR003582">
    <property type="entry name" value="ShKT_dom"/>
</dbReference>
<dbReference type="Proteomes" id="UP000025227">
    <property type="component" value="Unplaced"/>
</dbReference>
<evidence type="ECO:0000256" key="1">
    <source>
        <dbReference type="ARBA" id="ARBA00022729"/>
    </source>
</evidence>
<dbReference type="FunFam" id="1.10.10.1870:FF:000001">
    <property type="entry name" value="Metalloendopeptidase"/>
    <property type="match status" value="1"/>
</dbReference>
<sequence length="180" mass="19122">MANLLVLFTTALLMLNSVIDVQAQLQECIGGGVGPVAACLNGMCPNATFQCITTSSGQLCCATSQIRTIQTTTARTSRATTTSTCVDRVNSHTGKSDCPYVSRLCGDSKYSQVMRTQCPKTCGFCSVNGSTVTPLYSGECRDLVNAATGKSDCGKHPQLCNNPIYKQLMSQQCPKTCGYC</sequence>
<evidence type="ECO:0000256" key="4">
    <source>
        <dbReference type="SAM" id="SignalP"/>
    </source>
</evidence>
<dbReference type="AlphaFoldDB" id="A0A7I4Z1G9"/>
<dbReference type="PANTHER" id="PTHR46219">
    <property type="entry name" value="PROTEIN CBG11138"/>
    <property type="match status" value="1"/>
</dbReference>
<dbReference type="PROSITE" id="PS51670">
    <property type="entry name" value="SHKT"/>
    <property type="match status" value="1"/>
</dbReference>
<evidence type="ECO:0000313" key="6">
    <source>
        <dbReference type="Proteomes" id="UP000025227"/>
    </source>
</evidence>
<dbReference type="Gene3D" id="1.10.10.1940">
    <property type="match status" value="1"/>
</dbReference>
<dbReference type="SMART" id="SM00254">
    <property type="entry name" value="ShKT"/>
    <property type="match status" value="2"/>
</dbReference>
<dbReference type="Pfam" id="PF01549">
    <property type="entry name" value="ShK"/>
    <property type="match status" value="2"/>
</dbReference>
<dbReference type="PANTHER" id="PTHR46219:SF15">
    <property type="entry name" value="SHKT DOMAIN-CONTAINING PROTEIN"/>
    <property type="match status" value="1"/>
</dbReference>
<feature type="domain" description="ShKT" evidence="5">
    <location>
        <begin position="85"/>
        <end position="125"/>
    </location>
</feature>
<keyword evidence="1 4" id="KW-0732">Signal</keyword>
<dbReference type="OrthoDB" id="5855340at2759"/>
<keyword evidence="2" id="KW-1015">Disulfide bond</keyword>
<proteinExistence type="predicted"/>
<feature type="signal peptide" evidence="4">
    <location>
        <begin position="1"/>
        <end position="23"/>
    </location>
</feature>
<accession>A0A7I4Z1G9</accession>
<evidence type="ECO:0000313" key="7">
    <source>
        <dbReference type="WBParaSite" id="HCON_00161355-00001"/>
    </source>
</evidence>
<organism evidence="6 7">
    <name type="scientific">Haemonchus contortus</name>
    <name type="common">Barber pole worm</name>
    <dbReference type="NCBI Taxonomy" id="6289"/>
    <lineage>
        <taxon>Eukaryota</taxon>
        <taxon>Metazoa</taxon>
        <taxon>Ecdysozoa</taxon>
        <taxon>Nematoda</taxon>
        <taxon>Chromadorea</taxon>
        <taxon>Rhabditida</taxon>
        <taxon>Rhabditina</taxon>
        <taxon>Rhabditomorpha</taxon>
        <taxon>Strongyloidea</taxon>
        <taxon>Trichostrongylidae</taxon>
        <taxon>Haemonchus</taxon>
    </lineage>
</organism>
<reference evidence="7" key="1">
    <citation type="submission" date="2020-12" db="UniProtKB">
        <authorList>
            <consortium name="WormBaseParasite"/>
        </authorList>
    </citation>
    <scope>IDENTIFICATION</scope>
    <source>
        <strain evidence="7">MHco3</strain>
    </source>
</reference>
<protein>
    <submittedName>
        <fullName evidence="7">Metridin ShK toxin domain containing protein</fullName>
    </submittedName>
</protein>
<dbReference type="Gene3D" id="1.10.10.1870">
    <property type="entry name" value="ShTK domain-like"/>
    <property type="match status" value="1"/>
</dbReference>
<dbReference type="FunFam" id="1.10.10.1940:FF:000002">
    <property type="entry name" value="PHAryngeal gland Toxin-related"/>
    <property type="match status" value="1"/>
</dbReference>
<keyword evidence="6" id="KW-1185">Reference proteome</keyword>
<evidence type="ECO:0000256" key="2">
    <source>
        <dbReference type="ARBA" id="ARBA00023157"/>
    </source>
</evidence>
<dbReference type="OMA" id="ATFQCIT"/>
<comment type="caution">
    <text evidence="3">Lacks conserved residue(s) required for the propagation of feature annotation.</text>
</comment>
<feature type="chain" id="PRO_5029520547" evidence="4">
    <location>
        <begin position="24"/>
        <end position="180"/>
    </location>
</feature>
<evidence type="ECO:0000259" key="5">
    <source>
        <dbReference type="PROSITE" id="PS51670"/>
    </source>
</evidence>
<dbReference type="WBParaSite" id="HCON_00161355-00001">
    <property type="protein sequence ID" value="HCON_00161355-00001"/>
    <property type="gene ID" value="HCON_00161355"/>
</dbReference>